<gene>
    <name evidence="1" type="ORF">M3I01_013620</name>
</gene>
<accession>A0ABT5WGK3</accession>
<name>A0ABT5WGK3_9GAMM</name>
<evidence type="ECO:0000313" key="2">
    <source>
        <dbReference type="Proteomes" id="UP001139522"/>
    </source>
</evidence>
<dbReference type="RefSeq" id="WP_255896431.1">
    <property type="nucleotide sequence ID" value="NZ_JAMZEG020000003.1"/>
</dbReference>
<comment type="caution">
    <text evidence="1">The sequence shown here is derived from an EMBL/GenBank/DDBJ whole genome shotgun (WGS) entry which is preliminary data.</text>
</comment>
<dbReference type="SUPFAM" id="SSF143011">
    <property type="entry name" value="RelE-like"/>
    <property type="match status" value="1"/>
</dbReference>
<reference evidence="1" key="1">
    <citation type="submission" date="2023-01" db="EMBL/GenBank/DDBJ databases">
        <title>Psychroserpens sp. MSW6 and Marinomonas sp. RSW2, isolated from seawater.</title>
        <authorList>
            <person name="Kristyanto S."/>
            <person name="Jung J."/>
            <person name="Kim J.M."/>
            <person name="Jeon C.O."/>
        </authorList>
    </citation>
    <scope>NUCLEOTIDE SEQUENCE</scope>
    <source>
        <strain evidence="1">RSW2</strain>
    </source>
</reference>
<sequence length="100" mass="11538">MEVTFKKNKLQKCYETHSKGVREFGDIVAEKYISRINIIKSTSSIDELKRLPVIRCHELSGNREGQYAINLTGYMRLIFTLDGDELQIANIEEVSKHYDG</sequence>
<evidence type="ECO:0000313" key="1">
    <source>
        <dbReference type="EMBL" id="MDE8603937.1"/>
    </source>
</evidence>
<dbReference type="Proteomes" id="UP001139522">
    <property type="component" value="Unassembled WGS sequence"/>
</dbReference>
<proteinExistence type="predicted"/>
<dbReference type="InterPro" id="IPR035093">
    <property type="entry name" value="RelE/ParE_toxin_dom_sf"/>
</dbReference>
<protein>
    <submittedName>
        <fullName evidence="1">Type II toxin-antitoxin system RelE/ParE family toxin</fullName>
    </submittedName>
</protein>
<dbReference type="Gene3D" id="3.30.2310.20">
    <property type="entry name" value="RelE-like"/>
    <property type="match status" value="1"/>
</dbReference>
<organism evidence="1 2">
    <name type="scientific">Marinomonas maritima</name>
    <dbReference type="NCBI Taxonomy" id="2940935"/>
    <lineage>
        <taxon>Bacteria</taxon>
        <taxon>Pseudomonadati</taxon>
        <taxon>Pseudomonadota</taxon>
        <taxon>Gammaproteobacteria</taxon>
        <taxon>Oceanospirillales</taxon>
        <taxon>Oceanospirillaceae</taxon>
        <taxon>Marinomonas</taxon>
    </lineage>
</organism>
<keyword evidence="2" id="KW-1185">Reference proteome</keyword>
<dbReference type="EMBL" id="JAMZEG020000003">
    <property type="protein sequence ID" value="MDE8603937.1"/>
    <property type="molecule type" value="Genomic_DNA"/>
</dbReference>